<evidence type="ECO:0000313" key="2">
    <source>
        <dbReference type="Proteomes" id="UP001610446"/>
    </source>
</evidence>
<gene>
    <name evidence="1" type="ORF">BJY01DRAFT_255073</name>
</gene>
<protein>
    <submittedName>
        <fullName evidence="1">Uncharacterized protein</fullName>
    </submittedName>
</protein>
<organism evidence="1 2">
    <name type="scientific">Aspergillus pseudoustus</name>
    <dbReference type="NCBI Taxonomy" id="1810923"/>
    <lineage>
        <taxon>Eukaryota</taxon>
        <taxon>Fungi</taxon>
        <taxon>Dikarya</taxon>
        <taxon>Ascomycota</taxon>
        <taxon>Pezizomycotina</taxon>
        <taxon>Eurotiomycetes</taxon>
        <taxon>Eurotiomycetidae</taxon>
        <taxon>Eurotiales</taxon>
        <taxon>Aspergillaceae</taxon>
        <taxon>Aspergillus</taxon>
        <taxon>Aspergillus subgen. Nidulantes</taxon>
    </lineage>
</organism>
<keyword evidence="2" id="KW-1185">Reference proteome</keyword>
<accession>A0ABR4INJ8</accession>
<dbReference type="Proteomes" id="UP001610446">
    <property type="component" value="Unassembled WGS sequence"/>
</dbReference>
<evidence type="ECO:0000313" key="1">
    <source>
        <dbReference type="EMBL" id="KAL2829324.1"/>
    </source>
</evidence>
<comment type="caution">
    <text evidence="1">The sequence shown here is derived from an EMBL/GenBank/DDBJ whole genome shotgun (WGS) entry which is preliminary data.</text>
</comment>
<name>A0ABR4INJ8_9EURO</name>
<reference evidence="1 2" key="1">
    <citation type="submission" date="2024-07" db="EMBL/GenBank/DDBJ databases">
        <title>Section-level genome sequencing and comparative genomics of Aspergillus sections Usti and Cavernicolus.</title>
        <authorList>
            <consortium name="Lawrence Berkeley National Laboratory"/>
            <person name="Nybo J.L."/>
            <person name="Vesth T.C."/>
            <person name="Theobald S."/>
            <person name="Frisvad J.C."/>
            <person name="Larsen T.O."/>
            <person name="Kjaerboelling I."/>
            <person name="Rothschild-Mancinelli K."/>
            <person name="Lyhne E.K."/>
            <person name="Kogle M.E."/>
            <person name="Barry K."/>
            <person name="Clum A."/>
            <person name="Na H."/>
            <person name="Ledsgaard L."/>
            <person name="Lin J."/>
            <person name="Lipzen A."/>
            <person name="Kuo A."/>
            <person name="Riley R."/>
            <person name="Mondo S."/>
            <person name="Labutti K."/>
            <person name="Haridas S."/>
            <person name="Pangalinan J."/>
            <person name="Salamov A.A."/>
            <person name="Simmons B.A."/>
            <person name="Magnuson J.K."/>
            <person name="Chen J."/>
            <person name="Drula E."/>
            <person name="Henrissat B."/>
            <person name="Wiebenga A."/>
            <person name="Lubbers R.J."/>
            <person name="Gomes A.C."/>
            <person name="Makela M.R."/>
            <person name="Stajich J."/>
            <person name="Grigoriev I.V."/>
            <person name="Mortensen U.H."/>
            <person name="De Vries R.P."/>
            <person name="Baker S.E."/>
            <person name="Andersen M.R."/>
        </authorList>
    </citation>
    <scope>NUCLEOTIDE SEQUENCE [LARGE SCALE GENOMIC DNA]</scope>
    <source>
        <strain evidence="1 2">CBS 123904</strain>
    </source>
</reference>
<dbReference type="EMBL" id="JBFXLU010000338">
    <property type="protein sequence ID" value="KAL2829324.1"/>
    <property type="molecule type" value="Genomic_DNA"/>
</dbReference>
<proteinExistence type="predicted"/>
<sequence length="184" mass="20622">MVRHNYEDTKSFCFAPFDTSRLKEMRPDLSDSSHRKLLQAEESVWQETTLEDSADDYLQCSLMINFDGFSRVGPDGNEVDSLPAQCGIGYDDEILNPKYESFGNATDYSIDPWPIDLGDAYISADGKPHVLMTMINHFLPAEDLLRAEAMVVLGVMLTRLIKPPPPYACTNPRNGGEEVSSHRS</sequence>